<keyword evidence="3" id="KW-0645">Protease</keyword>
<organism evidence="7 8">
    <name type="scientific">Sphingomonas baiyangensis</name>
    <dbReference type="NCBI Taxonomy" id="2572576"/>
    <lineage>
        <taxon>Bacteria</taxon>
        <taxon>Pseudomonadati</taxon>
        <taxon>Pseudomonadota</taxon>
        <taxon>Alphaproteobacteria</taxon>
        <taxon>Sphingomonadales</taxon>
        <taxon>Sphingomonadaceae</taxon>
        <taxon>Sphingomonas</taxon>
    </lineage>
</organism>
<dbReference type="Pfam" id="PF00883">
    <property type="entry name" value="Peptidase_M17"/>
    <property type="match status" value="1"/>
</dbReference>
<dbReference type="PANTHER" id="PTHR11963:SF20">
    <property type="entry name" value="PEPTIDASE B"/>
    <property type="match status" value="1"/>
</dbReference>
<dbReference type="GO" id="GO:0070006">
    <property type="term" value="F:metalloaminopeptidase activity"/>
    <property type="evidence" value="ECO:0007669"/>
    <property type="project" value="InterPro"/>
</dbReference>
<dbReference type="Proteomes" id="UP000309138">
    <property type="component" value="Unassembled WGS sequence"/>
</dbReference>
<dbReference type="Gene3D" id="3.40.630.10">
    <property type="entry name" value="Zn peptidases"/>
    <property type="match status" value="1"/>
</dbReference>
<keyword evidence="4" id="KW-0378">Hydrolase</keyword>
<dbReference type="Gene3D" id="3.40.220.10">
    <property type="entry name" value="Leucine Aminopeptidase, subunit E, domain 1"/>
    <property type="match status" value="1"/>
</dbReference>
<dbReference type="InterPro" id="IPR043472">
    <property type="entry name" value="Macro_dom-like"/>
</dbReference>
<dbReference type="CDD" id="cd00433">
    <property type="entry name" value="Peptidase_M17"/>
    <property type="match status" value="1"/>
</dbReference>
<dbReference type="Pfam" id="PF21337">
    <property type="entry name" value="Peptidase_M17_N_1"/>
    <property type="match status" value="1"/>
</dbReference>
<dbReference type="RefSeq" id="WP_136943158.1">
    <property type="nucleotide sequence ID" value="NZ_SWKR01000002.1"/>
</dbReference>
<dbReference type="PRINTS" id="PR00481">
    <property type="entry name" value="LAMNOPPTDASE"/>
</dbReference>
<evidence type="ECO:0000313" key="7">
    <source>
        <dbReference type="EMBL" id="TKD51211.1"/>
    </source>
</evidence>
<evidence type="ECO:0000256" key="3">
    <source>
        <dbReference type="ARBA" id="ARBA00022670"/>
    </source>
</evidence>
<keyword evidence="5" id="KW-0464">Manganese</keyword>
<dbReference type="OrthoDB" id="9809354at2"/>
<reference evidence="7 8" key="1">
    <citation type="submission" date="2019-04" db="EMBL/GenBank/DDBJ databases">
        <authorList>
            <person name="Yang Y."/>
            <person name="Wei D."/>
        </authorList>
    </citation>
    <scope>NUCLEOTIDE SEQUENCE [LARGE SCALE GENOMIC DNA]</scope>
    <source>
        <strain evidence="7 8">L-1-4w-11</strain>
    </source>
</reference>
<keyword evidence="8" id="KW-1185">Reference proteome</keyword>
<evidence type="ECO:0000256" key="5">
    <source>
        <dbReference type="ARBA" id="ARBA00023211"/>
    </source>
</evidence>
<comment type="similarity">
    <text evidence="1">Belongs to the peptidase M17 family.</text>
</comment>
<proteinExistence type="inferred from homology"/>
<dbReference type="InterPro" id="IPR048816">
    <property type="entry name" value="Peptidase_M17_N_1"/>
</dbReference>
<keyword evidence="2 7" id="KW-0031">Aminopeptidase</keyword>
<dbReference type="SUPFAM" id="SSF53187">
    <property type="entry name" value="Zn-dependent exopeptidases"/>
    <property type="match status" value="1"/>
</dbReference>
<dbReference type="PANTHER" id="PTHR11963">
    <property type="entry name" value="LEUCINE AMINOPEPTIDASE-RELATED"/>
    <property type="match status" value="1"/>
</dbReference>
<gene>
    <name evidence="7" type="ORF">FBR43_10930</name>
</gene>
<dbReference type="GO" id="GO:0006508">
    <property type="term" value="P:proteolysis"/>
    <property type="evidence" value="ECO:0007669"/>
    <property type="project" value="UniProtKB-KW"/>
</dbReference>
<dbReference type="InterPro" id="IPR011356">
    <property type="entry name" value="Leucine_aapep/pepB"/>
</dbReference>
<dbReference type="GO" id="GO:0030145">
    <property type="term" value="F:manganese ion binding"/>
    <property type="evidence" value="ECO:0007669"/>
    <property type="project" value="InterPro"/>
</dbReference>
<evidence type="ECO:0000256" key="1">
    <source>
        <dbReference type="ARBA" id="ARBA00009528"/>
    </source>
</evidence>
<evidence type="ECO:0000259" key="6">
    <source>
        <dbReference type="PROSITE" id="PS00631"/>
    </source>
</evidence>
<evidence type="ECO:0000313" key="8">
    <source>
        <dbReference type="Proteomes" id="UP000309138"/>
    </source>
</evidence>
<dbReference type="InterPro" id="IPR000819">
    <property type="entry name" value="Peptidase_M17_C"/>
</dbReference>
<accession>A0A4U1L2U3</accession>
<sequence>MIDLAPCLAPDRGQPARAIHLVDATTFDDWVRRQPPRHRAAIGAQRLTPKGYASAILPGEAPESWAVVSVVANVDALSPWCLANLAETLPDGIYRLEGREPGVAMLGWLLAQYRFDRFRDDDPVAPRILLTGEPARIDPVLRIARATCSVRDLVNTPAADMGPAELEAAAAALAETTGAALTVTRGGELERGYPMVHTVGAAAAKGREPRLVELEWGNADHPRIAIVGKGVCFDSGGLDIKTSAGMRLMKKDMGGAAHALALARLVIEARLPVRLHLVIPAVENAISGAAFRPGDVLRTRKGLHVENTNTDAEGRLILADAITRACEAEPDLLLDFATLTGAARVALGPELPPLFCNDDPLADALLAAAAAEDDPLWRMPLWDGYDEMLKSDIADVVNAPEGGMAGAVTAALFLRRFVTPGIAWAHFDIFAWRPAAKPGRPRGGDAMALRAAWRMLRTRYGGDAHG</sequence>
<dbReference type="AlphaFoldDB" id="A0A4U1L2U3"/>
<dbReference type="GO" id="GO:0005737">
    <property type="term" value="C:cytoplasm"/>
    <property type="evidence" value="ECO:0007669"/>
    <property type="project" value="InterPro"/>
</dbReference>
<feature type="domain" description="Cytosol aminopeptidase" evidence="6">
    <location>
        <begin position="309"/>
        <end position="316"/>
    </location>
</feature>
<evidence type="ECO:0000256" key="4">
    <source>
        <dbReference type="ARBA" id="ARBA00022801"/>
    </source>
</evidence>
<dbReference type="PROSITE" id="PS00631">
    <property type="entry name" value="CYTOSOL_AP"/>
    <property type="match status" value="1"/>
</dbReference>
<comment type="caution">
    <text evidence="7">The sequence shown here is derived from an EMBL/GenBank/DDBJ whole genome shotgun (WGS) entry which is preliminary data.</text>
</comment>
<dbReference type="EMBL" id="SWKR01000002">
    <property type="protein sequence ID" value="TKD51211.1"/>
    <property type="molecule type" value="Genomic_DNA"/>
</dbReference>
<name>A0A4U1L2U3_9SPHN</name>
<protein>
    <submittedName>
        <fullName evidence="7">Leucyl aminopeptidase family protein</fullName>
    </submittedName>
</protein>
<evidence type="ECO:0000256" key="2">
    <source>
        <dbReference type="ARBA" id="ARBA00022438"/>
    </source>
</evidence>